<proteinExistence type="predicted"/>
<dbReference type="Ensembl" id="ENSOCUT00000060255.1">
    <property type="protein sequence ID" value="ENSOCUP00000046498.1"/>
    <property type="gene ID" value="ENSOCUG00000012507.3"/>
</dbReference>
<feature type="transmembrane region" description="Helical" evidence="7">
    <location>
        <begin position="383"/>
        <end position="407"/>
    </location>
</feature>
<dbReference type="AlphaFoldDB" id="A0A5F9DLN1"/>
<feature type="transmembrane region" description="Helical" evidence="7">
    <location>
        <begin position="204"/>
        <end position="222"/>
    </location>
</feature>
<comment type="subcellular location">
    <subcellularLocation>
        <location evidence="2">Cell membrane</location>
    </subcellularLocation>
    <subcellularLocation>
        <location evidence="1">Membrane</location>
        <topology evidence="1">Multi-pass membrane protein</topology>
    </subcellularLocation>
</comment>
<reference evidence="9" key="2">
    <citation type="submission" date="2025-08" db="UniProtKB">
        <authorList>
            <consortium name="Ensembl"/>
        </authorList>
    </citation>
    <scope>IDENTIFICATION</scope>
    <source>
        <strain evidence="9">Thorbecke</strain>
    </source>
</reference>
<dbReference type="InterPro" id="IPR005828">
    <property type="entry name" value="MFS_sugar_transport-like"/>
</dbReference>
<dbReference type="GO" id="GO:0022857">
    <property type="term" value="F:transmembrane transporter activity"/>
    <property type="evidence" value="ECO:0007669"/>
    <property type="project" value="InterPro"/>
</dbReference>
<feature type="transmembrane region" description="Helical" evidence="7">
    <location>
        <begin position="354"/>
        <end position="371"/>
    </location>
</feature>
<keyword evidence="10" id="KW-1185">Reference proteome</keyword>
<dbReference type="InterPro" id="IPR036259">
    <property type="entry name" value="MFS_trans_sf"/>
</dbReference>
<dbReference type="STRING" id="9986.ENSOCUP00000046498"/>
<feature type="transmembrane region" description="Helical" evidence="7">
    <location>
        <begin position="12"/>
        <end position="32"/>
    </location>
</feature>
<evidence type="ECO:0000256" key="1">
    <source>
        <dbReference type="ARBA" id="ARBA00004141"/>
    </source>
</evidence>
<dbReference type="Proteomes" id="UP000001811">
    <property type="component" value="Unplaced"/>
</dbReference>
<evidence type="ECO:0000256" key="3">
    <source>
        <dbReference type="ARBA" id="ARBA00022475"/>
    </source>
</evidence>
<dbReference type="CDD" id="cd17374">
    <property type="entry name" value="MFS_OAT"/>
    <property type="match status" value="1"/>
</dbReference>
<dbReference type="FunFam" id="1.20.1250.20:FF:000023">
    <property type="entry name" value="Solute carrier family 22 member 6"/>
    <property type="match status" value="1"/>
</dbReference>
<reference evidence="9" key="3">
    <citation type="submission" date="2025-09" db="UniProtKB">
        <authorList>
            <consortium name="Ensembl"/>
        </authorList>
    </citation>
    <scope>IDENTIFICATION</scope>
    <source>
        <strain evidence="9">Thorbecke</strain>
    </source>
</reference>
<name>A0A5F9DLN1_RABIT</name>
<dbReference type="GO" id="GO:0005886">
    <property type="term" value="C:plasma membrane"/>
    <property type="evidence" value="ECO:0007669"/>
    <property type="project" value="UniProtKB-SubCell"/>
</dbReference>
<dbReference type="GO" id="GO:0015711">
    <property type="term" value="P:organic anion transport"/>
    <property type="evidence" value="ECO:0007669"/>
    <property type="project" value="UniProtKB-ARBA"/>
</dbReference>
<evidence type="ECO:0000259" key="8">
    <source>
        <dbReference type="PROSITE" id="PS50850"/>
    </source>
</evidence>
<feature type="domain" description="Major facilitator superfamily (MFS) profile" evidence="8">
    <location>
        <begin position="27"/>
        <end position="524"/>
    </location>
</feature>
<evidence type="ECO:0000313" key="10">
    <source>
        <dbReference type="Proteomes" id="UP000001811"/>
    </source>
</evidence>
<protein>
    <recommendedName>
        <fullName evidence="8">Major facilitator superfamily (MFS) profile domain-containing protein</fullName>
    </recommendedName>
</protein>
<feature type="transmembrane region" description="Helical" evidence="7">
    <location>
        <begin position="234"/>
        <end position="255"/>
    </location>
</feature>
<keyword evidence="4 7" id="KW-0812">Transmembrane</keyword>
<dbReference type="PANTHER" id="PTHR24064">
    <property type="entry name" value="SOLUTE CARRIER FAMILY 22 MEMBER"/>
    <property type="match status" value="1"/>
</dbReference>
<dbReference type="Gene3D" id="1.20.1250.20">
    <property type="entry name" value="MFS general substrate transporter like domains"/>
    <property type="match status" value="1"/>
</dbReference>
<dbReference type="SUPFAM" id="SSF103473">
    <property type="entry name" value="MFS general substrate transporter"/>
    <property type="match status" value="1"/>
</dbReference>
<gene>
    <name evidence="9" type="primary">LOC100337844</name>
</gene>
<evidence type="ECO:0000256" key="5">
    <source>
        <dbReference type="ARBA" id="ARBA00022989"/>
    </source>
</evidence>
<dbReference type="PROSITE" id="PS50850">
    <property type="entry name" value="MFS"/>
    <property type="match status" value="1"/>
</dbReference>
<keyword evidence="5 7" id="KW-1133">Transmembrane helix</keyword>
<feature type="transmembrane region" description="Helical" evidence="7">
    <location>
        <begin position="437"/>
        <end position="458"/>
    </location>
</feature>
<evidence type="ECO:0000256" key="2">
    <source>
        <dbReference type="ARBA" id="ARBA00004236"/>
    </source>
</evidence>
<evidence type="ECO:0000256" key="4">
    <source>
        <dbReference type="ARBA" id="ARBA00022692"/>
    </source>
</evidence>
<dbReference type="Pfam" id="PF00083">
    <property type="entry name" value="Sugar_tr"/>
    <property type="match status" value="1"/>
</dbReference>
<feature type="transmembrane region" description="Helical" evidence="7">
    <location>
        <begin position="178"/>
        <end position="198"/>
    </location>
</feature>
<dbReference type="InterPro" id="IPR020846">
    <property type="entry name" value="MFS_dom"/>
</dbReference>
<evidence type="ECO:0000256" key="6">
    <source>
        <dbReference type="ARBA" id="ARBA00023136"/>
    </source>
</evidence>
<feature type="transmembrane region" description="Helical" evidence="7">
    <location>
        <begin position="502"/>
        <end position="519"/>
    </location>
</feature>
<evidence type="ECO:0000256" key="7">
    <source>
        <dbReference type="SAM" id="Phobius"/>
    </source>
</evidence>
<feature type="transmembrane region" description="Helical" evidence="7">
    <location>
        <begin position="261"/>
        <end position="280"/>
    </location>
</feature>
<evidence type="ECO:0000313" key="9">
    <source>
        <dbReference type="Ensembl" id="ENSOCUP00000046498.1"/>
    </source>
</evidence>
<sequence length="556" mass="61618">MAFNELLDQVGGLGRFQILQVLSLISIMVVAFPQALLENFTAAVPDHRCWVPLLDNHTASGNASDVLSQDALLRVSIPLDAKLRPEKCRRFTHPQWQLLYLNGTSPSTNEPDTEPCVDGWVYDRSSSVSTTVTQWDLVCESESLTSVLRFLLMAGMMVGNIVFGHLTDRFGRKLILRWCILQLAIADTCAAFAPTFLVYCLLRFLAGMSTGTIMANVSMLIIEWTLPRFQAMGMTLMSSSGCIGQIILAGLAFAIREWHVLQLVISVPFFVFCLSSRWLAESARWLIVANKSQEALKELKKAAHKNGVKNVGDTLTMEVHLGVVRSTMKEELEAAVTKPSPWDLFRASILLKQILLLSFVRFANSMLFYGLNLHIHHLGNNIFLIQCLFGLVNILANCVALLALNYIGRRVSQVLLMFLMGISILAITFVPQEMDTLRVVLSTFGEGVCVATLLCSITQGNELIPTSFRATGLGIIAICGNFGAALSPLMMILRMYSEPLPWIIYGILSIVAGLSVLLLPETRNQPLPDYIQDVKNKARASTKAEREDSLDKVTRF</sequence>
<organism evidence="9 10">
    <name type="scientific">Oryctolagus cuniculus</name>
    <name type="common">Rabbit</name>
    <dbReference type="NCBI Taxonomy" id="9986"/>
    <lineage>
        <taxon>Eukaryota</taxon>
        <taxon>Metazoa</taxon>
        <taxon>Chordata</taxon>
        <taxon>Craniata</taxon>
        <taxon>Vertebrata</taxon>
        <taxon>Euteleostomi</taxon>
        <taxon>Mammalia</taxon>
        <taxon>Eutheria</taxon>
        <taxon>Euarchontoglires</taxon>
        <taxon>Glires</taxon>
        <taxon>Lagomorpha</taxon>
        <taxon>Leporidae</taxon>
        <taxon>Oryctolagus</taxon>
    </lineage>
</organism>
<keyword evidence="6 7" id="KW-0472">Membrane</keyword>
<feature type="transmembrane region" description="Helical" evidence="7">
    <location>
        <begin position="147"/>
        <end position="166"/>
    </location>
</feature>
<dbReference type="InParanoid" id="A0A5F9DLN1"/>
<reference evidence="9 10" key="1">
    <citation type="journal article" date="2011" name="Nature">
        <title>A high-resolution map of human evolutionary constraint using 29 mammals.</title>
        <authorList>
            <person name="Lindblad-Toh K."/>
            <person name="Garber M."/>
            <person name="Zuk O."/>
            <person name="Lin M.F."/>
            <person name="Parker B.J."/>
            <person name="Washietl S."/>
            <person name="Kheradpour P."/>
            <person name="Ernst J."/>
            <person name="Jordan G."/>
            <person name="Mauceli E."/>
            <person name="Ward L.D."/>
            <person name="Lowe C.B."/>
            <person name="Holloway A.K."/>
            <person name="Clamp M."/>
            <person name="Gnerre S."/>
            <person name="Alfoldi J."/>
            <person name="Beal K."/>
            <person name="Chang J."/>
            <person name="Clawson H."/>
            <person name="Cuff J."/>
            <person name="Di Palma F."/>
            <person name="Fitzgerald S."/>
            <person name="Flicek P."/>
            <person name="Guttman M."/>
            <person name="Hubisz M.J."/>
            <person name="Jaffe D.B."/>
            <person name="Jungreis I."/>
            <person name="Kent W.J."/>
            <person name="Kostka D."/>
            <person name="Lara M."/>
            <person name="Martins A.L."/>
            <person name="Massingham T."/>
            <person name="Moltke I."/>
            <person name="Raney B.J."/>
            <person name="Rasmussen M.D."/>
            <person name="Robinson J."/>
            <person name="Stark A."/>
            <person name="Vilella A.J."/>
            <person name="Wen J."/>
            <person name="Xie X."/>
            <person name="Zody M.C."/>
            <person name="Baldwin J."/>
            <person name="Bloom T."/>
            <person name="Chin C.W."/>
            <person name="Heiman D."/>
            <person name="Nicol R."/>
            <person name="Nusbaum C."/>
            <person name="Young S."/>
            <person name="Wilkinson J."/>
            <person name="Worley K.C."/>
            <person name="Kovar C.L."/>
            <person name="Muzny D.M."/>
            <person name="Gibbs R.A."/>
            <person name="Cree A."/>
            <person name="Dihn H.H."/>
            <person name="Fowler G."/>
            <person name="Jhangiani S."/>
            <person name="Joshi V."/>
            <person name="Lee S."/>
            <person name="Lewis L.R."/>
            <person name="Nazareth L.V."/>
            <person name="Okwuonu G."/>
            <person name="Santibanez J."/>
            <person name="Warren W.C."/>
            <person name="Mardis E.R."/>
            <person name="Weinstock G.M."/>
            <person name="Wilson R.K."/>
            <person name="Delehaunty K."/>
            <person name="Dooling D."/>
            <person name="Fronik C."/>
            <person name="Fulton L."/>
            <person name="Fulton B."/>
            <person name="Graves T."/>
            <person name="Minx P."/>
            <person name="Sodergren E."/>
            <person name="Birney E."/>
            <person name="Margulies E.H."/>
            <person name="Herrero J."/>
            <person name="Green E.D."/>
            <person name="Haussler D."/>
            <person name="Siepel A."/>
            <person name="Goldman N."/>
            <person name="Pollard K.S."/>
            <person name="Pedersen J.S."/>
            <person name="Lander E.S."/>
            <person name="Kellis M."/>
        </authorList>
    </citation>
    <scope>NUCLEOTIDE SEQUENCE [LARGE SCALE GENOMIC DNA]</scope>
    <source>
        <strain evidence="10">Thorbecke</strain>
    </source>
</reference>
<dbReference type="GeneTree" id="ENSGT00940000161239"/>
<feature type="transmembrane region" description="Helical" evidence="7">
    <location>
        <begin position="470"/>
        <end position="496"/>
    </location>
</feature>
<keyword evidence="3" id="KW-1003">Cell membrane</keyword>
<feature type="transmembrane region" description="Helical" evidence="7">
    <location>
        <begin position="414"/>
        <end position="431"/>
    </location>
</feature>
<dbReference type="Bgee" id="ENSOCUG00000012507">
    <property type="expression patterns" value="Expressed in adult mammalian kidney and 7 other cell types or tissues"/>
</dbReference>
<dbReference type="FunCoup" id="A0A5F9DLN1">
    <property type="interactions" value="11"/>
</dbReference>
<accession>A0A5F9DLN1</accession>